<dbReference type="EMBL" id="JAEUBG010003663">
    <property type="protein sequence ID" value="KAH3682532.1"/>
    <property type="molecule type" value="Genomic_DNA"/>
</dbReference>
<feature type="compositionally biased region" description="Polar residues" evidence="1">
    <location>
        <begin position="26"/>
        <end position="35"/>
    </location>
</feature>
<keyword evidence="3" id="KW-1185">Reference proteome</keyword>
<feature type="compositionally biased region" description="Basic and acidic residues" evidence="1">
    <location>
        <begin position="1"/>
        <end position="20"/>
    </location>
</feature>
<reference evidence="2" key="1">
    <citation type="journal article" date="2021" name="Open Biol.">
        <title>Shared evolutionary footprints suggest mitochondrial oxidative damage underlies multiple complex I losses in fungi.</title>
        <authorList>
            <person name="Schikora-Tamarit M.A."/>
            <person name="Marcet-Houben M."/>
            <person name="Nosek J."/>
            <person name="Gabaldon T."/>
        </authorList>
    </citation>
    <scope>NUCLEOTIDE SEQUENCE</scope>
    <source>
        <strain evidence="2">CBS2887</strain>
    </source>
</reference>
<organism evidence="2 3">
    <name type="scientific">Wickerhamomyces pijperi</name>
    <name type="common">Yeast</name>
    <name type="synonym">Pichia pijperi</name>
    <dbReference type="NCBI Taxonomy" id="599730"/>
    <lineage>
        <taxon>Eukaryota</taxon>
        <taxon>Fungi</taxon>
        <taxon>Dikarya</taxon>
        <taxon>Ascomycota</taxon>
        <taxon>Saccharomycotina</taxon>
        <taxon>Saccharomycetes</taxon>
        <taxon>Phaffomycetales</taxon>
        <taxon>Wickerhamomycetaceae</taxon>
        <taxon>Wickerhamomyces</taxon>
    </lineage>
</organism>
<evidence type="ECO:0000313" key="3">
    <source>
        <dbReference type="Proteomes" id="UP000774326"/>
    </source>
</evidence>
<proteinExistence type="predicted"/>
<sequence length="241" mass="27078">YIKHKDEEIRNQELLAEQKPKRQKKATNTATNSGPTKKDTKTKTKTKLKPKQTASLVRKTPTTSPKKLNRPSPIKATDQNTSIIRGINHLKGNINSTSEDSFGFQFTNVKTENPMVVPLSQTFEMEGEEIKDEEIAESTDGDRDNVSRNQDKEIVTDIDEEEEGEDDGDEGIIETDDDNDLKSKAHLTEGITLKTESDSNDIEIPESIDLQTQISLRQTNQSGEHNSNLVIHEIETDTDED</sequence>
<dbReference type="AlphaFoldDB" id="A0A9P8Q1M0"/>
<feature type="region of interest" description="Disordered" evidence="1">
    <location>
        <begin position="127"/>
        <end position="184"/>
    </location>
</feature>
<feature type="region of interest" description="Disordered" evidence="1">
    <location>
        <begin position="213"/>
        <end position="241"/>
    </location>
</feature>
<comment type="caution">
    <text evidence="2">The sequence shown here is derived from an EMBL/GenBank/DDBJ whole genome shotgun (WGS) entry which is preliminary data.</text>
</comment>
<feature type="compositionally biased region" description="Polar residues" evidence="1">
    <location>
        <begin position="213"/>
        <end position="229"/>
    </location>
</feature>
<dbReference type="Proteomes" id="UP000774326">
    <property type="component" value="Unassembled WGS sequence"/>
</dbReference>
<feature type="region of interest" description="Disordered" evidence="1">
    <location>
        <begin position="1"/>
        <end position="80"/>
    </location>
</feature>
<evidence type="ECO:0000313" key="2">
    <source>
        <dbReference type="EMBL" id="KAH3682532.1"/>
    </source>
</evidence>
<feature type="compositionally biased region" description="Acidic residues" evidence="1">
    <location>
        <begin position="156"/>
        <end position="179"/>
    </location>
</feature>
<gene>
    <name evidence="2" type="ORF">WICPIJ_006505</name>
</gene>
<feature type="compositionally biased region" description="Basic and acidic residues" evidence="1">
    <location>
        <begin position="140"/>
        <end position="155"/>
    </location>
</feature>
<feature type="non-terminal residue" evidence="2">
    <location>
        <position position="1"/>
    </location>
</feature>
<protein>
    <submittedName>
        <fullName evidence="2">Uncharacterized protein</fullName>
    </submittedName>
</protein>
<reference evidence="2" key="2">
    <citation type="submission" date="2021-01" db="EMBL/GenBank/DDBJ databases">
        <authorList>
            <person name="Schikora-Tamarit M.A."/>
        </authorList>
    </citation>
    <scope>NUCLEOTIDE SEQUENCE</scope>
    <source>
        <strain evidence="2">CBS2887</strain>
    </source>
</reference>
<accession>A0A9P8Q1M0</accession>
<feature type="compositionally biased region" description="Acidic residues" evidence="1">
    <location>
        <begin position="127"/>
        <end position="139"/>
    </location>
</feature>
<name>A0A9P8Q1M0_WICPI</name>
<evidence type="ECO:0000256" key="1">
    <source>
        <dbReference type="SAM" id="MobiDB-lite"/>
    </source>
</evidence>